<feature type="domain" description="Apple" evidence="1">
    <location>
        <begin position="294"/>
        <end position="373"/>
    </location>
</feature>
<proteinExistence type="predicted"/>
<evidence type="ECO:0000259" key="1">
    <source>
        <dbReference type="PROSITE" id="PS50948"/>
    </source>
</evidence>
<organism evidence="2 3">
    <name type="scientific">Pocillopora damicornis</name>
    <name type="common">Cauliflower coral</name>
    <name type="synonym">Millepora damicornis</name>
    <dbReference type="NCBI Taxonomy" id="46731"/>
    <lineage>
        <taxon>Eukaryota</taxon>
        <taxon>Metazoa</taxon>
        <taxon>Cnidaria</taxon>
        <taxon>Anthozoa</taxon>
        <taxon>Hexacorallia</taxon>
        <taxon>Scleractinia</taxon>
        <taxon>Astrocoeniina</taxon>
        <taxon>Pocilloporidae</taxon>
        <taxon>Pocillopora</taxon>
    </lineage>
</organism>
<dbReference type="PROSITE" id="PS50948">
    <property type="entry name" value="PAN"/>
    <property type="match status" value="1"/>
</dbReference>
<keyword evidence="3" id="KW-1185">Reference proteome</keyword>
<name>A0A3M6T7T9_POCDA</name>
<sequence>MPGSSGATFYNDFQDCNGTKWKNTFPDLDFALLGYDVLHGDPNAECDPGFKHPIFRADYSELRQSADCRYSIPVGLIAYPCQSCLVSFESKLVRNKQEMSKLLGGAAKVEGGGWGFQFSASASYRRDVAEMSSGEYMRVISSAHCQHYRNVTFGAKFIQSHKITQGALTALKKSSFSVEAQASYSGLFSIGGGFSMNSDQRNAASNFLKNVQTTTITVGSSPPSNGDAMTWAASVQSNPVPTKYTLTGIENLFTDHFTRHLSPEVNYGSLKMKLVSAAYKYCQVLKMQGKVSSCENNYNVEGTDIGFTRKGYKYIRDVDKVTCEEICLDDADCVAIEFRNFTSTICSFFKGDVDGKVVNRKGSQIIVFLSQLATNKKVLSLEKASFRGYAYKATRHDSRRCRRQCLDELECDAYTWSSSRSLKCSLFLAKDIKNIRYDFSFQAVFVQDK</sequence>
<dbReference type="OrthoDB" id="6002547at2759"/>
<comment type="caution">
    <text evidence="2">The sequence shown here is derived from an EMBL/GenBank/DDBJ whole genome shotgun (WGS) entry which is preliminary data.</text>
</comment>
<protein>
    <recommendedName>
        <fullName evidence="1">Apple domain-containing protein</fullName>
    </recommendedName>
</protein>
<dbReference type="Proteomes" id="UP000275408">
    <property type="component" value="Unassembled WGS sequence"/>
</dbReference>
<dbReference type="EMBL" id="RCHS01004116">
    <property type="protein sequence ID" value="RMX37467.1"/>
    <property type="molecule type" value="Genomic_DNA"/>
</dbReference>
<reference evidence="2 3" key="1">
    <citation type="journal article" date="2018" name="Sci. Rep.">
        <title>Comparative analysis of the Pocillopora damicornis genome highlights role of immune system in coral evolution.</title>
        <authorList>
            <person name="Cunning R."/>
            <person name="Bay R.A."/>
            <person name="Gillette P."/>
            <person name="Baker A.C."/>
            <person name="Traylor-Knowles N."/>
        </authorList>
    </citation>
    <scope>NUCLEOTIDE SEQUENCE [LARGE SCALE GENOMIC DNA]</scope>
    <source>
        <strain evidence="2">RSMAS</strain>
        <tissue evidence="2">Whole animal</tissue>
    </source>
</reference>
<dbReference type="Pfam" id="PF01823">
    <property type="entry name" value="MACPF"/>
    <property type="match status" value="1"/>
</dbReference>
<evidence type="ECO:0000313" key="2">
    <source>
        <dbReference type="EMBL" id="RMX37467.1"/>
    </source>
</evidence>
<dbReference type="InterPro" id="IPR020864">
    <property type="entry name" value="MACPF"/>
</dbReference>
<evidence type="ECO:0000313" key="3">
    <source>
        <dbReference type="Proteomes" id="UP000275408"/>
    </source>
</evidence>
<gene>
    <name evidence="2" type="ORF">pdam_00011718</name>
</gene>
<accession>A0A3M6T7T9</accession>
<dbReference type="AlphaFoldDB" id="A0A3M6T7T9"/>
<dbReference type="InterPro" id="IPR003609">
    <property type="entry name" value="Pan_app"/>
</dbReference>